<organism evidence="3 4">
    <name type="scientific">Phyllotreta striolata</name>
    <name type="common">Striped flea beetle</name>
    <name type="synonym">Crioceris striolata</name>
    <dbReference type="NCBI Taxonomy" id="444603"/>
    <lineage>
        <taxon>Eukaryota</taxon>
        <taxon>Metazoa</taxon>
        <taxon>Ecdysozoa</taxon>
        <taxon>Arthropoda</taxon>
        <taxon>Hexapoda</taxon>
        <taxon>Insecta</taxon>
        <taxon>Pterygota</taxon>
        <taxon>Neoptera</taxon>
        <taxon>Endopterygota</taxon>
        <taxon>Coleoptera</taxon>
        <taxon>Polyphaga</taxon>
        <taxon>Cucujiformia</taxon>
        <taxon>Chrysomeloidea</taxon>
        <taxon>Chrysomelidae</taxon>
        <taxon>Galerucinae</taxon>
        <taxon>Alticini</taxon>
        <taxon>Phyllotreta</taxon>
    </lineage>
</organism>
<comment type="cofactor">
    <cofactor evidence="1">
        <name>Fe(2+)</name>
        <dbReference type="ChEBI" id="CHEBI:29033"/>
    </cofactor>
</comment>
<dbReference type="PANTHER" id="PTHR21052:SF0">
    <property type="entry name" value="ALPHA-KETOGLUTARATE-DEPENDENT DIOXYGENASE ALKB HOMOLOG 7, MITOCHONDRIAL"/>
    <property type="match status" value="1"/>
</dbReference>
<name>A0A9N9XQ32_PHYSR</name>
<dbReference type="InterPro" id="IPR027450">
    <property type="entry name" value="AlkB-like"/>
</dbReference>
<dbReference type="AlphaFoldDB" id="A0A9N9XQ32"/>
<sequence>MYPMYLNVLKCLRININIRYLSNVQTKQTVSDCMPSYFTLSKGLEANSDLSSSLINNMTVHDDFLSPTEEQTILEEIEPYMKRLRYEFDHWDDAIHGYRETERLKWNEVNTKILDRVRAIAFPPNVEQLKYVHILDLDKTGYIKPHIDAVRFCGNTIAGLSLLSDSIMRLVHDKNKDLYADVLLKRRSLYIMKDTARFDYTHEILCNEKSIFKGAQIFKDRRISVICRNEPNPENKRL</sequence>
<evidence type="ECO:0000259" key="2">
    <source>
        <dbReference type="Pfam" id="PF13532"/>
    </source>
</evidence>
<proteinExistence type="predicted"/>
<dbReference type="Gene3D" id="2.60.120.590">
    <property type="entry name" value="Alpha-ketoglutarate-dependent dioxygenase AlkB-like"/>
    <property type="match status" value="1"/>
</dbReference>
<keyword evidence="4" id="KW-1185">Reference proteome</keyword>
<evidence type="ECO:0000256" key="1">
    <source>
        <dbReference type="ARBA" id="ARBA00001954"/>
    </source>
</evidence>
<gene>
    <name evidence="3" type="ORF">PHYEVI_LOCUS7828</name>
</gene>
<dbReference type="OrthoDB" id="28127at2759"/>
<dbReference type="GO" id="GO:0006974">
    <property type="term" value="P:DNA damage response"/>
    <property type="evidence" value="ECO:0007669"/>
    <property type="project" value="InterPro"/>
</dbReference>
<dbReference type="InterPro" id="IPR032870">
    <property type="entry name" value="ALKBH7-like"/>
</dbReference>
<dbReference type="GO" id="GO:0006631">
    <property type="term" value="P:fatty acid metabolic process"/>
    <property type="evidence" value="ECO:0007669"/>
    <property type="project" value="TreeGrafter"/>
</dbReference>
<dbReference type="Pfam" id="PF13532">
    <property type="entry name" value="2OG-FeII_Oxy_2"/>
    <property type="match status" value="1"/>
</dbReference>
<protein>
    <recommendedName>
        <fullName evidence="2">Alpha-ketoglutarate-dependent dioxygenase AlkB-like domain-containing protein</fullName>
    </recommendedName>
</protein>
<accession>A0A9N9XQ32</accession>
<evidence type="ECO:0000313" key="4">
    <source>
        <dbReference type="Proteomes" id="UP001153712"/>
    </source>
</evidence>
<reference evidence="3" key="1">
    <citation type="submission" date="2022-01" db="EMBL/GenBank/DDBJ databases">
        <authorList>
            <person name="King R."/>
        </authorList>
    </citation>
    <scope>NUCLEOTIDE SEQUENCE</scope>
</reference>
<dbReference type="GO" id="GO:0005759">
    <property type="term" value="C:mitochondrial matrix"/>
    <property type="evidence" value="ECO:0007669"/>
    <property type="project" value="TreeGrafter"/>
</dbReference>
<dbReference type="EMBL" id="OU900097">
    <property type="protein sequence ID" value="CAG9861489.1"/>
    <property type="molecule type" value="Genomic_DNA"/>
</dbReference>
<feature type="domain" description="Alpha-ketoglutarate-dependent dioxygenase AlkB-like" evidence="2">
    <location>
        <begin position="98"/>
        <end position="227"/>
    </location>
</feature>
<dbReference type="SUPFAM" id="SSF51197">
    <property type="entry name" value="Clavaminate synthase-like"/>
    <property type="match status" value="1"/>
</dbReference>
<dbReference type="PANTHER" id="PTHR21052">
    <property type="entry name" value="SPERMATOGENESIS ASSOCIATED 11-RELATED"/>
    <property type="match status" value="1"/>
</dbReference>
<dbReference type="Proteomes" id="UP001153712">
    <property type="component" value="Chromosome 4"/>
</dbReference>
<evidence type="ECO:0000313" key="3">
    <source>
        <dbReference type="EMBL" id="CAG9861489.1"/>
    </source>
</evidence>
<dbReference type="InterPro" id="IPR037151">
    <property type="entry name" value="AlkB-like_sf"/>
</dbReference>